<keyword evidence="5 7" id="KW-1133">Transmembrane helix</keyword>
<keyword evidence="6 7" id="KW-0472">Membrane</keyword>
<evidence type="ECO:0000256" key="1">
    <source>
        <dbReference type="ARBA" id="ARBA00004167"/>
    </source>
</evidence>
<organism evidence="10 11">
    <name type="scientific">Solanum verrucosum</name>
    <dbReference type="NCBI Taxonomy" id="315347"/>
    <lineage>
        <taxon>Eukaryota</taxon>
        <taxon>Viridiplantae</taxon>
        <taxon>Streptophyta</taxon>
        <taxon>Embryophyta</taxon>
        <taxon>Tracheophyta</taxon>
        <taxon>Spermatophyta</taxon>
        <taxon>Magnoliopsida</taxon>
        <taxon>eudicotyledons</taxon>
        <taxon>Gunneridae</taxon>
        <taxon>Pentapetalae</taxon>
        <taxon>asterids</taxon>
        <taxon>lamiids</taxon>
        <taxon>Solanales</taxon>
        <taxon>Solanaceae</taxon>
        <taxon>Solanoideae</taxon>
        <taxon>Solaneae</taxon>
        <taxon>Solanum</taxon>
    </lineage>
</organism>
<dbReference type="Pfam" id="PF13839">
    <property type="entry name" value="PC-Esterase"/>
    <property type="match status" value="1"/>
</dbReference>
<dbReference type="InterPro" id="IPR029962">
    <property type="entry name" value="TBL"/>
</dbReference>
<evidence type="ECO:0000256" key="6">
    <source>
        <dbReference type="ARBA" id="ARBA00023136"/>
    </source>
</evidence>
<proteinExistence type="inferred from homology"/>
<protein>
    <recommendedName>
        <fullName evidence="12">Trichome birefringence-like N-terminal domain-containing protein</fullName>
    </recommendedName>
</protein>
<evidence type="ECO:0000256" key="2">
    <source>
        <dbReference type="ARBA" id="ARBA00007727"/>
    </source>
</evidence>
<evidence type="ECO:0000256" key="3">
    <source>
        <dbReference type="ARBA" id="ARBA00022692"/>
    </source>
</evidence>
<gene>
    <name evidence="10" type="ORF">MTR67_038472</name>
</gene>
<comment type="subcellular location">
    <subcellularLocation>
        <location evidence="1">Membrane</location>
        <topology evidence="1">Single-pass membrane protein</topology>
    </subcellularLocation>
</comment>
<dbReference type="GO" id="GO:0016020">
    <property type="term" value="C:membrane"/>
    <property type="evidence" value="ECO:0007669"/>
    <property type="project" value="UniProtKB-SubCell"/>
</dbReference>
<evidence type="ECO:0000256" key="7">
    <source>
        <dbReference type="SAM" id="Phobius"/>
    </source>
</evidence>
<dbReference type="GO" id="GO:0016413">
    <property type="term" value="F:O-acetyltransferase activity"/>
    <property type="evidence" value="ECO:0007669"/>
    <property type="project" value="InterPro"/>
</dbReference>
<feature type="transmembrane region" description="Helical" evidence="7">
    <location>
        <begin position="26"/>
        <end position="44"/>
    </location>
</feature>
<evidence type="ECO:0000256" key="4">
    <source>
        <dbReference type="ARBA" id="ARBA00022968"/>
    </source>
</evidence>
<feature type="domain" description="Trichome birefringence-like N-terminal" evidence="9">
    <location>
        <begin position="81"/>
        <end position="134"/>
    </location>
</feature>
<dbReference type="GO" id="GO:0005794">
    <property type="term" value="C:Golgi apparatus"/>
    <property type="evidence" value="ECO:0007669"/>
    <property type="project" value="TreeGrafter"/>
</dbReference>
<accession>A0AAF0UFJ6</accession>
<comment type="similarity">
    <text evidence="2">Belongs to the PC-esterase family. TBL subfamily.</text>
</comment>
<evidence type="ECO:0000256" key="5">
    <source>
        <dbReference type="ARBA" id="ARBA00022989"/>
    </source>
</evidence>
<evidence type="ECO:0000259" key="8">
    <source>
        <dbReference type="Pfam" id="PF13839"/>
    </source>
</evidence>
<dbReference type="EMBL" id="CP133620">
    <property type="protein sequence ID" value="WMV45087.1"/>
    <property type="molecule type" value="Genomic_DNA"/>
</dbReference>
<dbReference type="PANTHER" id="PTHR32285:SF11">
    <property type="entry name" value="PROTEIN TRICHOME BIREFRINGENCE-LIKE 34"/>
    <property type="match status" value="1"/>
</dbReference>
<dbReference type="InterPro" id="IPR026057">
    <property type="entry name" value="TBL_C"/>
</dbReference>
<dbReference type="AlphaFoldDB" id="A0AAF0UFJ6"/>
<evidence type="ECO:0008006" key="12">
    <source>
        <dbReference type="Google" id="ProtNLM"/>
    </source>
</evidence>
<evidence type="ECO:0000313" key="10">
    <source>
        <dbReference type="EMBL" id="WMV45087.1"/>
    </source>
</evidence>
<reference evidence="10" key="1">
    <citation type="submission" date="2023-08" db="EMBL/GenBank/DDBJ databases">
        <title>A de novo genome assembly of Solanum verrucosum Schlechtendal, a Mexican diploid species geographically isolated from the other diploid A-genome species in potato relatives.</title>
        <authorList>
            <person name="Hosaka K."/>
        </authorList>
    </citation>
    <scope>NUCLEOTIDE SEQUENCE</scope>
    <source>
        <tissue evidence="10">Young leaves</tissue>
    </source>
</reference>
<dbReference type="Pfam" id="PF14416">
    <property type="entry name" value="PMR5N"/>
    <property type="match status" value="1"/>
</dbReference>
<name>A0AAF0UFJ6_SOLVR</name>
<feature type="domain" description="Trichome birefringence-like C-terminal" evidence="8">
    <location>
        <begin position="135"/>
        <end position="319"/>
    </location>
</feature>
<dbReference type="Proteomes" id="UP001234989">
    <property type="component" value="Chromosome 9"/>
</dbReference>
<evidence type="ECO:0000313" key="11">
    <source>
        <dbReference type="Proteomes" id="UP001234989"/>
    </source>
</evidence>
<dbReference type="PANTHER" id="PTHR32285">
    <property type="entry name" value="PROTEIN TRICHOME BIREFRINGENCE-LIKE 9-RELATED"/>
    <property type="match status" value="1"/>
</dbReference>
<evidence type="ECO:0000259" key="9">
    <source>
        <dbReference type="Pfam" id="PF14416"/>
    </source>
</evidence>
<keyword evidence="4" id="KW-0735">Signal-anchor</keyword>
<dbReference type="InterPro" id="IPR025846">
    <property type="entry name" value="TBL_N"/>
</dbReference>
<keyword evidence="11" id="KW-1185">Reference proteome</keyword>
<sequence>MAKSHQLLVSVPSTSSAPIWDIKCSFHSLIVVLIVSLVAGVVYLTGESGKLLFEDNSNSNSNSSMGKENEESLTYSSSNNKCNLFSGKWIFDNESYPLYKEQDCKFMSDQLACQKFGRKDLNYQHWRWQPHQCDIPRFNATTLLEKLRNKRLVFVGDSLNRGQWVSMVCLIDTAVHDSSLKSMHYRYNTSLIIFQVKDYNATIEFYWEPLLVESNSDDPVHHRLPERIVRANSIEKHGSRWTNADFIVFNTYLWWRRPHIKVLWGSFERSDGIYKEVKMLRSYEMALKAWADWLEIHVNRTKTQLFFMSMSPVHERDSTKGEFLVLKHGSMSVASYKAKFHALSRYATQLLGTGEERIRLFVKGLKTKLQVISIHMKYVGKSFNEVTDYVKKMEGSDLFGSSYPVSLSSFYKWSFRGFQLLEVMKLLILPPAVPLMTEDASINGDLGHFKRECPLRHACNQMQQQTKGVVPTSGGDNGRGRDTAKLTLQLRSINGRSQFIKFNVS</sequence>
<keyword evidence="3 7" id="KW-0812">Transmembrane</keyword>